<evidence type="ECO:0000313" key="3">
    <source>
        <dbReference type="Proteomes" id="UP000789396"/>
    </source>
</evidence>
<evidence type="ECO:0000313" key="2">
    <source>
        <dbReference type="EMBL" id="CAG8733038.1"/>
    </source>
</evidence>
<feature type="non-terminal residue" evidence="2">
    <location>
        <position position="81"/>
    </location>
</feature>
<name>A0A9N9IF71_9GLOM</name>
<comment type="caution">
    <text evidence="2">The sequence shown here is derived from an EMBL/GenBank/DDBJ whole genome shotgun (WGS) entry which is preliminary data.</text>
</comment>
<dbReference type="Proteomes" id="UP000789396">
    <property type="component" value="Unassembled WGS sequence"/>
</dbReference>
<protein>
    <submittedName>
        <fullName evidence="2">17422_t:CDS:1</fullName>
    </submittedName>
</protein>
<reference evidence="2" key="1">
    <citation type="submission" date="2021-06" db="EMBL/GenBank/DDBJ databases">
        <authorList>
            <person name="Kallberg Y."/>
            <person name="Tangrot J."/>
            <person name="Rosling A."/>
        </authorList>
    </citation>
    <scope>NUCLEOTIDE SEQUENCE</scope>
    <source>
        <strain evidence="2">IN212</strain>
    </source>
</reference>
<dbReference type="OrthoDB" id="10446060at2759"/>
<dbReference type="EMBL" id="CAJVPZ010029021">
    <property type="protein sequence ID" value="CAG8733038.1"/>
    <property type="molecule type" value="Genomic_DNA"/>
</dbReference>
<evidence type="ECO:0000256" key="1">
    <source>
        <dbReference type="SAM" id="MobiDB-lite"/>
    </source>
</evidence>
<feature type="region of interest" description="Disordered" evidence="1">
    <location>
        <begin position="58"/>
        <end position="81"/>
    </location>
</feature>
<keyword evidence="3" id="KW-1185">Reference proteome</keyword>
<proteinExistence type="predicted"/>
<sequence length="81" mass="9171">MNRESQYEGKKECKVDVISSKRKQFETEPTVITGSITAINSSQTDSYMDLEQDSDAFEDSSSDFLCDNNAQSDQDIDNIEF</sequence>
<dbReference type="AlphaFoldDB" id="A0A9N9IF71"/>
<gene>
    <name evidence="2" type="ORF">RFULGI_LOCUS12291</name>
</gene>
<organism evidence="2 3">
    <name type="scientific">Racocetra fulgida</name>
    <dbReference type="NCBI Taxonomy" id="60492"/>
    <lineage>
        <taxon>Eukaryota</taxon>
        <taxon>Fungi</taxon>
        <taxon>Fungi incertae sedis</taxon>
        <taxon>Mucoromycota</taxon>
        <taxon>Glomeromycotina</taxon>
        <taxon>Glomeromycetes</taxon>
        <taxon>Diversisporales</taxon>
        <taxon>Gigasporaceae</taxon>
        <taxon>Racocetra</taxon>
    </lineage>
</organism>
<accession>A0A9N9IF71</accession>